<dbReference type="Pfam" id="PF00725">
    <property type="entry name" value="3HCDH"/>
    <property type="match status" value="1"/>
</dbReference>
<evidence type="ECO:0000256" key="4">
    <source>
        <dbReference type="ARBA" id="ARBA00023002"/>
    </source>
</evidence>
<dbReference type="EMBL" id="JZCR01000011">
    <property type="protein sequence ID" value="KJW13027.1"/>
    <property type="molecule type" value="Genomic_DNA"/>
</dbReference>
<dbReference type="RefSeq" id="WP_045806980.1">
    <property type="nucleotide sequence ID" value="NZ_JZCR01000011.1"/>
</dbReference>
<evidence type="ECO:0000259" key="9">
    <source>
        <dbReference type="Pfam" id="PF00725"/>
    </source>
</evidence>
<dbReference type="InterPro" id="IPR013328">
    <property type="entry name" value="6PGD_dom2"/>
</dbReference>
<name>A0A0F3RW71_9LACO</name>
<keyword evidence="6" id="KW-0443">Lipid metabolism</keyword>
<keyword evidence="4 11" id="KW-0560">Oxidoreductase</keyword>
<comment type="pathway">
    <text evidence="1">Lipid metabolism; fatty acid beta-oxidation.</text>
</comment>
<dbReference type="InterPro" id="IPR022694">
    <property type="entry name" value="3-OHacyl-CoA_DH"/>
</dbReference>
<dbReference type="GO" id="GO:0003857">
    <property type="term" value="F:(3S)-3-hydroxyacyl-CoA dehydrogenase (NAD+) activity"/>
    <property type="evidence" value="ECO:0007669"/>
    <property type="project" value="UniProtKB-EC"/>
</dbReference>
<dbReference type="GO" id="GO:0070403">
    <property type="term" value="F:NAD+ binding"/>
    <property type="evidence" value="ECO:0007669"/>
    <property type="project" value="InterPro"/>
</dbReference>
<dbReference type="InterPro" id="IPR006108">
    <property type="entry name" value="3HC_DH_C"/>
</dbReference>
<dbReference type="PIRSF" id="PIRSF000105">
    <property type="entry name" value="HCDH"/>
    <property type="match status" value="1"/>
</dbReference>
<dbReference type="EC" id="1.1.1.157" evidence="11"/>
<dbReference type="InterPro" id="IPR052242">
    <property type="entry name" value="Mito_3-hydroxyacyl-CoA_DH"/>
</dbReference>
<comment type="pathway">
    <text evidence="2">Lipid metabolism; butanoate metabolism.</text>
</comment>
<dbReference type="Proteomes" id="UP000033491">
    <property type="component" value="Unassembled WGS sequence"/>
</dbReference>
<keyword evidence="3" id="KW-0276">Fatty acid metabolism</keyword>
<dbReference type="Gene3D" id="1.10.1040.10">
    <property type="entry name" value="N-(1-d-carboxylethyl)-l-norvaline Dehydrogenase, domain 2"/>
    <property type="match status" value="1"/>
</dbReference>
<accession>A0A0F3RW71</accession>
<comment type="catalytic activity">
    <reaction evidence="7">
        <text>a (3S)-3-hydroxyacyl-CoA + NAD(+) = a 3-oxoacyl-CoA + NADH + H(+)</text>
        <dbReference type="Rhea" id="RHEA:22432"/>
        <dbReference type="ChEBI" id="CHEBI:15378"/>
        <dbReference type="ChEBI" id="CHEBI:57318"/>
        <dbReference type="ChEBI" id="CHEBI:57540"/>
        <dbReference type="ChEBI" id="CHEBI:57945"/>
        <dbReference type="ChEBI" id="CHEBI:90726"/>
        <dbReference type="EC" id="1.1.1.35"/>
    </reaction>
</comment>
<evidence type="ECO:0000256" key="1">
    <source>
        <dbReference type="ARBA" id="ARBA00005005"/>
    </source>
</evidence>
<proteinExistence type="predicted"/>
<dbReference type="Gene3D" id="3.40.50.720">
    <property type="entry name" value="NAD(P)-binding Rossmann-like Domain"/>
    <property type="match status" value="1"/>
</dbReference>
<evidence type="ECO:0000313" key="12">
    <source>
        <dbReference type="Proteomes" id="UP000033491"/>
    </source>
</evidence>
<reference evidence="11 12" key="1">
    <citation type="submission" date="2015-03" db="EMBL/GenBank/DDBJ databases">
        <authorList>
            <person name="Zheng J."/>
            <person name="Ganezle M."/>
        </authorList>
    </citation>
    <scope>NUCLEOTIDE SEQUENCE [LARGE SCALE GENOMIC DNA]</scope>
    <source>
        <strain evidence="11 12">LP38</strain>
    </source>
</reference>
<evidence type="ECO:0000256" key="2">
    <source>
        <dbReference type="ARBA" id="ARBA00005086"/>
    </source>
</evidence>
<dbReference type="STRING" id="216463.VC81_04595"/>
<evidence type="ECO:0000313" key="11">
    <source>
        <dbReference type="EMBL" id="KJW13027.1"/>
    </source>
</evidence>
<dbReference type="PATRIC" id="fig|216463.3.peg.22"/>
<feature type="domain" description="3-hydroxyacyl-CoA dehydrogenase NAD binding" evidence="10">
    <location>
        <begin position="7"/>
        <end position="184"/>
    </location>
</feature>
<dbReference type="SUPFAM" id="SSF48179">
    <property type="entry name" value="6-phosphogluconate dehydrogenase C-terminal domain-like"/>
    <property type="match status" value="1"/>
</dbReference>
<protein>
    <submittedName>
        <fullName evidence="11">3-hydroxybutyryl-CoA dehydrogenase</fullName>
        <ecNumber evidence="11">1.1.1.157</ecNumber>
    </submittedName>
</protein>
<dbReference type="GO" id="GO:0006635">
    <property type="term" value="P:fatty acid beta-oxidation"/>
    <property type="evidence" value="ECO:0007669"/>
    <property type="project" value="TreeGrafter"/>
</dbReference>
<dbReference type="PANTHER" id="PTHR43561">
    <property type="match status" value="1"/>
</dbReference>
<evidence type="ECO:0000256" key="7">
    <source>
        <dbReference type="ARBA" id="ARBA00049556"/>
    </source>
</evidence>
<organism evidence="11 12">
    <name type="scientific">Levilactobacillus spicheri</name>
    <dbReference type="NCBI Taxonomy" id="216463"/>
    <lineage>
        <taxon>Bacteria</taxon>
        <taxon>Bacillati</taxon>
        <taxon>Bacillota</taxon>
        <taxon>Bacilli</taxon>
        <taxon>Lactobacillales</taxon>
        <taxon>Lactobacillaceae</taxon>
        <taxon>Levilactobacillus</taxon>
    </lineage>
</organism>
<evidence type="ECO:0000256" key="6">
    <source>
        <dbReference type="ARBA" id="ARBA00023098"/>
    </source>
</evidence>
<dbReference type="InterPro" id="IPR036291">
    <property type="entry name" value="NAD(P)-bd_dom_sf"/>
</dbReference>
<dbReference type="NCBIfam" id="NF006143">
    <property type="entry name" value="PRK08293.1"/>
    <property type="match status" value="1"/>
</dbReference>
<feature type="domain" description="3-hydroxyacyl-CoA dehydrogenase C-terminal" evidence="9">
    <location>
        <begin position="189"/>
        <end position="286"/>
    </location>
</feature>
<feature type="site" description="Important for catalytic activity" evidence="8">
    <location>
        <position position="142"/>
    </location>
</feature>
<evidence type="ECO:0000256" key="3">
    <source>
        <dbReference type="ARBA" id="ARBA00022832"/>
    </source>
</evidence>
<comment type="caution">
    <text evidence="11">The sequence shown here is derived from an EMBL/GenBank/DDBJ whole genome shotgun (WGS) entry which is preliminary data.</text>
</comment>
<keyword evidence="5" id="KW-0520">NAD</keyword>
<evidence type="ECO:0000259" key="10">
    <source>
        <dbReference type="Pfam" id="PF02737"/>
    </source>
</evidence>
<sequence length="309" mass="33631">MTTIQRVTVAGSGVLGSQIAYQAAYRHKDVTVYDISEAAIEQAQQRIESLRARYLHDLHIDDAAFDDGLTRIHYATNLGQAVAQADLVIEAITEKPAIKHTFYQELAQVAPAQTIFASNSSTLVPSMFMADTGRPKKFLNLHFANQVWLNNTAEIMGSPQTAPAVFDEVVAFAGEIGMIPIPLKKEQPGYILNSLLIPFLNAGLALWTNGVAEPQVIDKTWMKATGAPMGPFAILDMIGMRTPYHIILTKATRENDAVMLAAADKLKAMMDAGKLGTESGEGFYTYPDPAFQQASFLQAESADQVLAPE</sequence>
<evidence type="ECO:0000256" key="8">
    <source>
        <dbReference type="PIRSR" id="PIRSR000105-1"/>
    </source>
</evidence>
<dbReference type="Pfam" id="PF02737">
    <property type="entry name" value="3HCDH_N"/>
    <property type="match status" value="1"/>
</dbReference>
<dbReference type="PANTHER" id="PTHR43561:SF3">
    <property type="entry name" value="HYDROXYACYL-COENZYME A DEHYDROGENASE, MITOCHONDRIAL"/>
    <property type="match status" value="1"/>
</dbReference>
<dbReference type="OrthoDB" id="9771883at2"/>
<gene>
    <name evidence="11" type="ORF">VC81_04595</name>
</gene>
<dbReference type="InterPro" id="IPR008927">
    <property type="entry name" value="6-PGluconate_DH-like_C_sf"/>
</dbReference>
<dbReference type="GO" id="GO:0008691">
    <property type="term" value="F:3-hydroxybutyryl-CoA dehydrogenase activity"/>
    <property type="evidence" value="ECO:0007669"/>
    <property type="project" value="UniProtKB-EC"/>
</dbReference>
<dbReference type="AlphaFoldDB" id="A0A0F3RW71"/>
<dbReference type="InterPro" id="IPR006176">
    <property type="entry name" value="3-OHacyl-CoA_DH_NAD-bd"/>
</dbReference>
<dbReference type="SUPFAM" id="SSF51735">
    <property type="entry name" value="NAD(P)-binding Rossmann-fold domains"/>
    <property type="match status" value="1"/>
</dbReference>
<evidence type="ECO:0000256" key="5">
    <source>
        <dbReference type="ARBA" id="ARBA00023027"/>
    </source>
</evidence>